<evidence type="ECO:0000259" key="9">
    <source>
        <dbReference type="PROSITE" id="PS50853"/>
    </source>
</evidence>
<dbReference type="InterPro" id="IPR003961">
    <property type="entry name" value="FN3_dom"/>
</dbReference>
<evidence type="ECO:0000256" key="2">
    <source>
        <dbReference type="ARBA" id="ARBA00022670"/>
    </source>
</evidence>
<dbReference type="Pfam" id="PF20009">
    <property type="entry name" value="GEVED"/>
    <property type="match status" value="3"/>
</dbReference>
<keyword evidence="7" id="KW-0482">Metalloprotease</keyword>
<dbReference type="PRINTS" id="PR00730">
    <property type="entry name" value="THERMOLYSIN"/>
</dbReference>
<dbReference type="PANTHER" id="PTHR33794">
    <property type="entry name" value="BACILLOLYSIN"/>
    <property type="match status" value="1"/>
</dbReference>
<dbReference type="PROSITE" id="PS50853">
    <property type="entry name" value="FN3"/>
    <property type="match status" value="4"/>
</dbReference>
<feature type="active site" description="Proton donor" evidence="8">
    <location>
        <position position="488"/>
    </location>
</feature>
<dbReference type="STRING" id="1622118.Lupro_08785"/>
<dbReference type="Pfam" id="PF00041">
    <property type="entry name" value="fn3"/>
    <property type="match status" value="4"/>
</dbReference>
<gene>
    <name evidence="10" type="ORF">Lupro_08785</name>
</gene>
<dbReference type="InterPro" id="IPR050728">
    <property type="entry name" value="Zinc_Metalloprotease_M4"/>
</dbReference>
<protein>
    <recommendedName>
        <fullName evidence="9">Fibronectin type-III domain-containing protein</fullName>
    </recommendedName>
</protein>
<comment type="similarity">
    <text evidence="1">Belongs to the peptidase M4 family.</text>
</comment>
<evidence type="ECO:0000256" key="7">
    <source>
        <dbReference type="ARBA" id="ARBA00023049"/>
    </source>
</evidence>
<dbReference type="InterPro" id="IPR023612">
    <property type="entry name" value="Peptidase_M4"/>
</dbReference>
<feature type="domain" description="Fibronectin type-III" evidence="9">
    <location>
        <begin position="736"/>
        <end position="823"/>
    </location>
</feature>
<evidence type="ECO:0000256" key="4">
    <source>
        <dbReference type="ARBA" id="ARBA00022729"/>
    </source>
</evidence>
<keyword evidence="3" id="KW-0479">Metal-binding</keyword>
<dbReference type="Gene3D" id="1.10.390.10">
    <property type="entry name" value="Neutral Protease Domain 2"/>
    <property type="match status" value="1"/>
</dbReference>
<dbReference type="CDD" id="cd00063">
    <property type="entry name" value="FN3"/>
    <property type="match status" value="4"/>
</dbReference>
<evidence type="ECO:0000313" key="11">
    <source>
        <dbReference type="Proteomes" id="UP000059672"/>
    </source>
</evidence>
<dbReference type="InterPro" id="IPR013783">
    <property type="entry name" value="Ig-like_fold"/>
</dbReference>
<dbReference type="Gene3D" id="3.10.170.10">
    <property type="match status" value="1"/>
</dbReference>
<dbReference type="InterPro" id="IPR011096">
    <property type="entry name" value="FTP_domain"/>
</dbReference>
<dbReference type="Gene3D" id="2.60.40.10">
    <property type="entry name" value="Immunoglobulins"/>
    <property type="match status" value="4"/>
</dbReference>
<dbReference type="SUPFAM" id="SSF49265">
    <property type="entry name" value="Fibronectin type III"/>
    <property type="match status" value="2"/>
</dbReference>
<feature type="domain" description="Fibronectin type-III" evidence="9">
    <location>
        <begin position="916"/>
        <end position="1003"/>
    </location>
</feature>
<keyword evidence="11" id="KW-1185">Reference proteome</keyword>
<dbReference type="GO" id="GO:0006508">
    <property type="term" value="P:proteolysis"/>
    <property type="evidence" value="ECO:0007669"/>
    <property type="project" value="UniProtKB-KW"/>
</dbReference>
<dbReference type="InterPro" id="IPR027268">
    <property type="entry name" value="Peptidase_M4/M1_CTD_sf"/>
</dbReference>
<dbReference type="Gene3D" id="3.10.450.490">
    <property type="match status" value="1"/>
</dbReference>
<dbReference type="Pfam" id="PF07504">
    <property type="entry name" value="FTP"/>
    <property type="match status" value="1"/>
</dbReference>
<dbReference type="Pfam" id="PF01447">
    <property type="entry name" value="Peptidase_M4"/>
    <property type="match status" value="1"/>
</dbReference>
<dbReference type="NCBIfam" id="TIGR04183">
    <property type="entry name" value="Por_Secre_tail"/>
    <property type="match status" value="1"/>
</dbReference>
<keyword evidence="6" id="KW-0862">Zinc</keyword>
<feature type="domain" description="Fibronectin type-III" evidence="9">
    <location>
        <begin position="1155"/>
        <end position="1242"/>
    </location>
</feature>
<dbReference type="Pfam" id="PF18962">
    <property type="entry name" value="Por_Secre_tail"/>
    <property type="match status" value="1"/>
</dbReference>
<evidence type="ECO:0000256" key="6">
    <source>
        <dbReference type="ARBA" id="ARBA00022833"/>
    </source>
</evidence>
<dbReference type="PANTHER" id="PTHR33794:SF1">
    <property type="entry name" value="BACILLOLYSIN"/>
    <property type="match status" value="1"/>
</dbReference>
<feature type="active site" evidence="8">
    <location>
        <position position="392"/>
    </location>
</feature>
<organism evidence="10 11">
    <name type="scientific">Lutibacter profundi</name>
    <dbReference type="NCBI Taxonomy" id="1622118"/>
    <lineage>
        <taxon>Bacteria</taxon>
        <taxon>Pseudomonadati</taxon>
        <taxon>Bacteroidota</taxon>
        <taxon>Flavobacteriia</taxon>
        <taxon>Flavobacteriales</taxon>
        <taxon>Flavobacteriaceae</taxon>
        <taxon>Lutibacter</taxon>
    </lineage>
</organism>
<dbReference type="GO" id="GO:0004222">
    <property type="term" value="F:metalloendopeptidase activity"/>
    <property type="evidence" value="ECO:0007669"/>
    <property type="project" value="InterPro"/>
</dbReference>
<dbReference type="SMART" id="SM00060">
    <property type="entry name" value="FN3"/>
    <property type="match status" value="4"/>
</dbReference>
<dbReference type="CDD" id="cd09597">
    <property type="entry name" value="M4_TLP"/>
    <property type="match status" value="1"/>
</dbReference>
<sequence length="1470" mass="156645">MKQNYFQKKLLLIFISFFLFIGQINAQKKELVPIAKPSQLRVKLGKVYRANQKDLLFKEHLNKRGEDKIIFIKSESDKLGFTHDRYQQYYKNIKVDFATPIVHIKNGEIKSLSGEFYQIENLNITPKISKGIALQRAIASIGASSYMWQDTRNARLINYKKPEGELVILPGYLIGKKEDKLAFKFDIYATQPISRGFVYVDAKNGDILFYNSIIKHVNKFGKKYKKAGLKEKTVNIADKILVVGSAATRYSGTRSIETVTGTGGYILSDNTRGNGVHTYDLNESTNYASAVDFADNDNNWTAAEWDNTAKDNGALDAHWGAEMTYDYWLTKHNRNSFDGAGAAINSYIHYNVAYDNAFWDGSRMTYGDGSSDGTVGNGNFDILTSLDVAAHEIGHAICTNTANLAYQKESGAMNEAFSDIWAASVESFAAPEKSIWLIGEDIERRTTSASLRSMSNPKAEGQPDTYGGINWINPNCTPSSTNDYCGVHTNSGVLNHWFYILSVGKSGTNDIGSVYSVTGIGIDKAAQIAFRIESTYMSANSTYADARTFGIQSAEDLYGIGSPEVIATTNSFYAVGVGLEYGNNSVAYCTSKGNSVADEYIGNVQIGTINNASGNGNGYSDFTAISTDLDKGTSVTITITPTWTATVYSEGYSVWIDYNQDGDFADAGEQVWSKAASQTTPVSGTFTIPATATAGSTRMRVSMKYNAIPTECEAFSYGEVEDYTVNLIDATADTQAPTAPTLTASNVTISTVDLSWSSATDNVAVTGYDVYKNGTLLASILGTTYQATGLTLGTTYSFTIKAKDAAGNVSVGSNAASVTPLDTTAPTAPTLTASNATTTTVDMSWSGATDNVAVTGYDVYKNGTLLASVTGTIYQATGLTSGTTYSFTVRAKDAASNISADSNTATITTTTVDTTAPTAPTLTASNATTTTVDLSWSGATDNIAVTGYDVYKNGTLLASVTGTTYQATGLTSGTTYNFTVRAKDAAGNISADSNTVTITTLNQTVTYCTSKGNSVTDEYIGNVQIGTINNASGNGNGYSDFTAISTDLDKGTSVTITITPTWTATVYSEGYSVWIDYNQDGDFADAGEQIWSKAASQTTPVSGTFTIPATATAGSTRMRVSMKYNAIPTECEAFSYGEVEDYTINLIDAVVDTQAPTAPTLTASNATATTADLSWSSATDNVAVTGYDVYKNGTLLASVTGTTYQATGLTPATSYSFTVAAKDAAGNNSVSSNTATITTLNQALTYCASKGTTVTDEYIGNVQIGTINNASGNGNGYSDFTALSTNISGTVTITITPTWTATVYSEGYSVWIDYNQDGDFADAGEQVWSNVATKTTPVSGTFTIPATATAGSTRMRVSMKYNAIPTECETFTYGEVEDYTVVIGAAAINFAATTINSTISIYPNPVKGNFLTIIVPNSTKATYIIANILGQTVKSGSITGAIDVSKLKSGVYLININDGINITTKKFVKQ</sequence>
<keyword evidence="4" id="KW-0732">Signal</keyword>
<reference evidence="10 11" key="2">
    <citation type="journal article" date="2016" name="Int. J. Syst. Evol. Microbiol.">
        <title>Lutibacter profundi sp. nov., isolated from a deep-sea hydrothermal system on the Arctic Mid-Ocean Ridge and emended description of the genus Lutibacter.</title>
        <authorList>
            <person name="Le Moine Bauer S."/>
            <person name="Roalkvam I."/>
            <person name="Steen I.H."/>
            <person name="Dahle H."/>
        </authorList>
    </citation>
    <scope>NUCLEOTIDE SEQUENCE [LARGE SCALE GENOMIC DNA]</scope>
    <source>
        <strain evidence="10 11">LP1</strain>
    </source>
</reference>
<dbReference type="SUPFAM" id="SSF55486">
    <property type="entry name" value="Metalloproteases ('zincins'), catalytic domain"/>
    <property type="match status" value="1"/>
</dbReference>
<evidence type="ECO:0000256" key="5">
    <source>
        <dbReference type="ARBA" id="ARBA00022801"/>
    </source>
</evidence>
<evidence type="ECO:0000313" key="10">
    <source>
        <dbReference type="EMBL" id="AMC11347.1"/>
    </source>
</evidence>
<dbReference type="GO" id="GO:0046872">
    <property type="term" value="F:metal ion binding"/>
    <property type="evidence" value="ECO:0007669"/>
    <property type="project" value="UniProtKB-KW"/>
</dbReference>
<dbReference type="EMBL" id="CP013355">
    <property type="protein sequence ID" value="AMC11347.1"/>
    <property type="molecule type" value="Genomic_DNA"/>
</dbReference>
<reference evidence="11" key="1">
    <citation type="submission" date="2015-12" db="EMBL/GenBank/DDBJ databases">
        <title>Complete genome sequence of Lutibacter profundus strain LP1.</title>
        <authorList>
            <person name="Wissuwa J."/>
            <person name="Le Moine Bauer S."/>
            <person name="Stokke R."/>
            <person name="Dahle H."/>
            <person name="Steen I.H."/>
        </authorList>
    </citation>
    <scope>NUCLEOTIDE SEQUENCE [LARGE SCALE GENOMIC DNA]</scope>
    <source>
        <strain evidence="11">LP1</strain>
    </source>
</reference>
<evidence type="ECO:0000256" key="1">
    <source>
        <dbReference type="ARBA" id="ARBA00009388"/>
    </source>
</evidence>
<dbReference type="InterPro" id="IPR013856">
    <property type="entry name" value="Peptidase_M4_domain"/>
</dbReference>
<dbReference type="PATRIC" id="fig|1622118.3.peg.1816"/>
<evidence type="ECO:0000256" key="3">
    <source>
        <dbReference type="ARBA" id="ARBA00022723"/>
    </source>
</evidence>
<dbReference type="KEGG" id="lut:Lupro_08785"/>
<proteinExistence type="inferred from homology"/>
<dbReference type="RefSeq" id="WP_068208889.1">
    <property type="nucleotide sequence ID" value="NZ_CP013355.1"/>
</dbReference>
<dbReference type="InterPro" id="IPR045474">
    <property type="entry name" value="GEVED"/>
</dbReference>
<keyword evidence="5" id="KW-0378">Hydrolase</keyword>
<keyword evidence="2" id="KW-0645">Protease</keyword>
<dbReference type="InterPro" id="IPR001570">
    <property type="entry name" value="Peptidase_M4_C_domain"/>
</dbReference>
<dbReference type="Pfam" id="PF02868">
    <property type="entry name" value="Peptidase_M4_C"/>
    <property type="match status" value="1"/>
</dbReference>
<dbReference type="InterPro" id="IPR036116">
    <property type="entry name" value="FN3_sf"/>
</dbReference>
<accession>A0A109RP37</accession>
<dbReference type="InterPro" id="IPR026444">
    <property type="entry name" value="Secre_tail"/>
</dbReference>
<dbReference type="Proteomes" id="UP000059672">
    <property type="component" value="Chromosome"/>
</dbReference>
<feature type="domain" description="Fibronectin type-III" evidence="9">
    <location>
        <begin position="825"/>
        <end position="913"/>
    </location>
</feature>
<name>A0A109RP37_9FLAO</name>
<evidence type="ECO:0000256" key="8">
    <source>
        <dbReference type="PIRSR" id="PIRSR623612-1"/>
    </source>
</evidence>